<evidence type="ECO:0000259" key="10">
    <source>
        <dbReference type="PROSITE" id="PS51012"/>
    </source>
</evidence>
<proteinExistence type="inferred from homology"/>
<evidence type="ECO:0000256" key="6">
    <source>
        <dbReference type="ARBA" id="ARBA00022692"/>
    </source>
</evidence>
<keyword evidence="8 9" id="KW-0472">Membrane</keyword>
<name>A0A1I6U7N0_9SPHI</name>
<dbReference type="STRING" id="683125.SAMN05660206_10839"/>
<dbReference type="GO" id="GO:0015920">
    <property type="term" value="P:lipopolysaccharide transport"/>
    <property type="evidence" value="ECO:0007669"/>
    <property type="project" value="TreeGrafter"/>
</dbReference>
<reference evidence="11 12" key="1">
    <citation type="submission" date="2016-10" db="EMBL/GenBank/DDBJ databases">
        <authorList>
            <person name="de Groot N.N."/>
        </authorList>
    </citation>
    <scope>NUCLEOTIDE SEQUENCE [LARGE SCALE GENOMIC DNA]</scope>
    <source>
        <strain evidence="11 12">DSM 22789</strain>
    </source>
</reference>
<feature type="transmembrane region" description="Helical" evidence="9">
    <location>
        <begin position="59"/>
        <end position="82"/>
    </location>
</feature>
<dbReference type="PANTHER" id="PTHR30413">
    <property type="entry name" value="INNER MEMBRANE TRANSPORT PERMEASE"/>
    <property type="match status" value="1"/>
</dbReference>
<dbReference type="InterPro" id="IPR013525">
    <property type="entry name" value="ABC2_TM"/>
</dbReference>
<evidence type="ECO:0000256" key="8">
    <source>
        <dbReference type="ARBA" id="ARBA00023136"/>
    </source>
</evidence>
<feature type="transmembrane region" description="Helical" evidence="9">
    <location>
        <begin position="102"/>
        <end position="121"/>
    </location>
</feature>
<evidence type="ECO:0000256" key="3">
    <source>
        <dbReference type="ARBA" id="ARBA00022448"/>
    </source>
</evidence>
<gene>
    <name evidence="11" type="ORF">SAMN05660206_10839</name>
</gene>
<dbReference type="EMBL" id="FOZZ01000008">
    <property type="protein sequence ID" value="SFS97435.1"/>
    <property type="molecule type" value="Genomic_DNA"/>
</dbReference>
<evidence type="ECO:0000256" key="9">
    <source>
        <dbReference type="RuleBase" id="RU361157"/>
    </source>
</evidence>
<sequence>MPLESNVVKKQEHWDEVITSKTGLFDLKLREVWKYRDLVSLLVRRDFVTSFKQTILGPLWFFISPMLTSAIYIIIFTVIARIPTDGIPPILFYLSGITLWNYFSSALTLTSNVFTANANVFGKVYFPRLVMPLSIIISRLMQFGVQMLLFFVFWLYYWMQGVIEPNIWLLAVPYYVLLCSIIAMGLGLIFSSLTTKYKDVSMLLGFCIQLWMYATPVIYPSSIMPASVKVYLQYNPMIGIFEGFKYAFLGKGSFDPTILFYPTAFAIIILALGVLIFNKVEKSFMDTV</sequence>
<keyword evidence="6 9" id="KW-0812">Transmembrane</keyword>
<dbReference type="GO" id="GO:0005886">
    <property type="term" value="C:plasma membrane"/>
    <property type="evidence" value="ECO:0007669"/>
    <property type="project" value="UniProtKB-SubCell"/>
</dbReference>
<evidence type="ECO:0000256" key="4">
    <source>
        <dbReference type="ARBA" id="ARBA00022475"/>
    </source>
</evidence>
<evidence type="ECO:0000256" key="5">
    <source>
        <dbReference type="ARBA" id="ARBA00022519"/>
    </source>
</evidence>
<accession>A0A1I6U7N0</accession>
<comment type="similarity">
    <text evidence="2 9">Belongs to the ABC-2 integral membrane protein family.</text>
</comment>
<dbReference type="PROSITE" id="PS51012">
    <property type="entry name" value="ABC_TM2"/>
    <property type="match status" value="1"/>
</dbReference>
<evidence type="ECO:0000256" key="7">
    <source>
        <dbReference type="ARBA" id="ARBA00022989"/>
    </source>
</evidence>
<comment type="subcellular location">
    <subcellularLocation>
        <location evidence="1">Cell inner membrane</location>
        <topology evidence="1">Multi-pass membrane protein</topology>
    </subcellularLocation>
    <subcellularLocation>
        <location evidence="9">Cell membrane</location>
        <topology evidence="9">Multi-pass membrane protein</topology>
    </subcellularLocation>
</comment>
<keyword evidence="5" id="KW-0997">Cell inner membrane</keyword>
<dbReference type="InterPro" id="IPR047817">
    <property type="entry name" value="ABC2_TM_bact-type"/>
</dbReference>
<protein>
    <recommendedName>
        <fullName evidence="9">Transport permease protein</fullName>
    </recommendedName>
</protein>
<feature type="transmembrane region" description="Helical" evidence="9">
    <location>
        <begin position="167"/>
        <end position="190"/>
    </location>
</feature>
<evidence type="ECO:0000256" key="1">
    <source>
        <dbReference type="ARBA" id="ARBA00004429"/>
    </source>
</evidence>
<feature type="transmembrane region" description="Helical" evidence="9">
    <location>
        <begin position="133"/>
        <end position="155"/>
    </location>
</feature>
<keyword evidence="7 9" id="KW-1133">Transmembrane helix</keyword>
<dbReference type="Proteomes" id="UP000198785">
    <property type="component" value="Unassembled WGS sequence"/>
</dbReference>
<feature type="transmembrane region" description="Helical" evidence="9">
    <location>
        <begin position="258"/>
        <end position="277"/>
    </location>
</feature>
<dbReference type="AlphaFoldDB" id="A0A1I6U7N0"/>
<dbReference type="PANTHER" id="PTHR30413:SF8">
    <property type="entry name" value="TRANSPORT PERMEASE PROTEIN"/>
    <property type="match status" value="1"/>
</dbReference>
<keyword evidence="4 9" id="KW-1003">Cell membrane</keyword>
<dbReference type="OrthoDB" id="9786910at2"/>
<evidence type="ECO:0000256" key="2">
    <source>
        <dbReference type="ARBA" id="ARBA00007783"/>
    </source>
</evidence>
<organism evidence="11 12">
    <name type="scientific">Sphingobacterium wenxiniae</name>
    <dbReference type="NCBI Taxonomy" id="683125"/>
    <lineage>
        <taxon>Bacteria</taxon>
        <taxon>Pseudomonadati</taxon>
        <taxon>Bacteroidota</taxon>
        <taxon>Sphingobacteriia</taxon>
        <taxon>Sphingobacteriales</taxon>
        <taxon>Sphingobacteriaceae</taxon>
        <taxon>Sphingobacterium</taxon>
    </lineage>
</organism>
<feature type="domain" description="ABC transmembrane type-2" evidence="10">
    <location>
        <begin position="56"/>
        <end position="280"/>
    </location>
</feature>
<evidence type="ECO:0000313" key="11">
    <source>
        <dbReference type="EMBL" id="SFS97435.1"/>
    </source>
</evidence>
<keyword evidence="12" id="KW-1185">Reference proteome</keyword>
<feature type="transmembrane region" description="Helical" evidence="9">
    <location>
        <begin position="202"/>
        <end position="219"/>
    </location>
</feature>
<evidence type="ECO:0000313" key="12">
    <source>
        <dbReference type="Proteomes" id="UP000198785"/>
    </source>
</evidence>
<dbReference type="Pfam" id="PF01061">
    <property type="entry name" value="ABC2_membrane"/>
    <property type="match status" value="1"/>
</dbReference>
<keyword evidence="3 9" id="KW-0813">Transport</keyword>
<dbReference type="GO" id="GO:0140359">
    <property type="term" value="F:ABC-type transporter activity"/>
    <property type="evidence" value="ECO:0007669"/>
    <property type="project" value="InterPro"/>
</dbReference>